<reference evidence="3" key="2">
    <citation type="submission" date="2021-09" db="EMBL/GenBank/DDBJ databases">
        <authorList>
            <person name="Jia N."/>
            <person name="Wang J."/>
            <person name="Shi W."/>
            <person name="Du L."/>
            <person name="Sun Y."/>
            <person name="Zhan W."/>
            <person name="Jiang J."/>
            <person name="Wang Q."/>
            <person name="Zhang B."/>
            <person name="Ji P."/>
            <person name="Sakyi L.B."/>
            <person name="Cui X."/>
            <person name="Yuan T."/>
            <person name="Jiang B."/>
            <person name="Yang W."/>
            <person name="Lam T.T.-Y."/>
            <person name="Chang Q."/>
            <person name="Ding S."/>
            <person name="Wang X."/>
            <person name="Zhu J."/>
            <person name="Ruan X."/>
            <person name="Zhao L."/>
            <person name="Wei J."/>
            <person name="Que T."/>
            <person name="Du C."/>
            <person name="Cheng J."/>
            <person name="Dai P."/>
            <person name="Han X."/>
            <person name="Huang E."/>
            <person name="Gao Y."/>
            <person name="Liu J."/>
            <person name="Shao H."/>
            <person name="Ye R."/>
            <person name="Li L."/>
            <person name="Wei W."/>
            <person name="Wang X."/>
            <person name="Wang C."/>
            <person name="Huo Q."/>
            <person name="Li W."/>
            <person name="Guo W."/>
            <person name="Chen H."/>
            <person name="Chen S."/>
            <person name="Zhou L."/>
            <person name="Zhou L."/>
            <person name="Ni X."/>
            <person name="Tian J."/>
            <person name="Zhou Y."/>
            <person name="Sheng Y."/>
            <person name="Liu T."/>
            <person name="Pan Y."/>
            <person name="Xia L."/>
            <person name="Li J."/>
            <person name="Zhao F."/>
            <person name="Cao W."/>
        </authorList>
    </citation>
    <scope>NUCLEOTIDE SEQUENCE</scope>
    <source>
        <strain evidence="3">Rmic-2018</strain>
        <tissue evidence="3">Larvae</tissue>
    </source>
</reference>
<dbReference type="AlphaFoldDB" id="A0A9J6DS99"/>
<evidence type="ECO:0000256" key="1">
    <source>
        <dbReference type="SAM" id="Coils"/>
    </source>
</evidence>
<feature type="region of interest" description="Disordered" evidence="2">
    <location>
        <begin position="67"/>
        <end position="87"/>
    </location>
</feature>
<feature type="region of interest" description="Disordered" evidence="2">
    <location>
        <begin position="220"/>
        <end position="261"/>
    </location>
</feature>
<feature type="compositionally biased region" description="Polar residues" evidence="2">
    <location>
        <begin position="236"/>
        <end position="247"/>
    </location>
</feature>
<feature type="coiled-coil region" evidence="1">
    <location>
        <begin position="95"/>
        <end position="122"/>
    </location>
</feature>
<reference evidence="3" key="1">
    <citation type="journal article" date="2020" name="Cell">
        <title>Large-Scale Comparative Analyses of Tick Genomes Elucidate Their Genetic Diversity and Vector Capacities.</title>
        <authorList>
            <consortium name="Tick Genome and Microbiome Consortium (TIGMIC)"/>
            <person name="Jia N."/>
            <person name="Wang J."/>
            <person name="Shi W."/>
            <person name="Du L."/>
            <person name="Sun Y."/>
            <person name="Zhan W."/>
            <person name="Jiang J.F."/>
            <person name="Wang Q."/>
            <person name="Zhang B."/>
            <person name="Ji P."/>
            <person name="Bell-Sakyi L."/>
            <person name="Cui X.M."/>
            <person name="Yuan T.T."/>
            <person name="Jiang B.G."/>
            <person name="Yang W.F."/>
            <person name="Lam T.T."/>
            <person name="Chang Q.C."/>
            <person name="Ding S.J."/>
            <person name="Wang X.J."/>
            <person name="Zhu J.G."/>
            <person name="Ruan X.D."/>
            <person name="Zhao L."/>
            <person name="Wei J.T."/>
            <person name="Ye R.Z."/>
            <person name="Que T.C."/>
            <person name="Du C.H."/>
            <person name="Zhou Y.H."/>
            <person name="Cheng J.X."/>
            <person name="Dai P.F."/>
            <person name="Guo W.B."/>
            <person name="Han X.H."/>
            <person name="Huang E.J."/>
            <person name="Li L.F."/>
            <person name="Wei W."/>
            <person name="Gao Y.C."/>
            <person name="Liu J.Z."/>
            <person name="Shao H.Z."/>
            <person name="Wang X."/>
            <person name="Wang C.C."/>
            <person name="Yang T.C."/>
            <person name="Huo Q.B."/>
            <person name="Li W."/>
            <person name="Chen H.Y."/>
            <person name="Chen S.E."/>
            <person name="Zhou L.G."/>
            <person name="Ni X.B."/>
            <person name="Tian J.H."/>
            <person name="Sheng Y."/>
            <person name="Liu T."/>
            <person name="Pan Y.S."/>
            <person name="Xia L.Y."/>
            <person name="Li J."/>
            <person name="Zhao F."/>
            <person name="Cao W.C."/>
        </authorList>
    </citation>
    <scope>NUCLEOTIDE SEQUENCE</scope>
    <source>
        <strain evidence="3">Rmic-2018</strain>
    </source>
</reference>
<feature type="compositionally biased region" description="Polar residues" evidence="2">
    <location>
        <begin position="72"/>
        <end position="85"/>
    </location>
</feature>
<gene>
    <name evidence="3" type="ORF">HPB51_000693</name>
</gene>
<accession>A0A9J6DS99</accession>
<protein>
    <submittedName>
        <fullName evidence="3">Uncharacterized protein</fullName>
    </submittedName>
</protein>
<proteinExistence type="predicted"/>
<evidence type="ECO:0000313" key="4">
    <source>
        <dbReference type="Proteomes" id="UP000821866"/>
    </source>
</evidence>
<keyword evidence="1" id="KW-0175">Coiled coil</keyword>
<keyword evidence="4" id="KW-1185">Reference proteome</keyword>
<name>A0A9J6DS99_RHIMP</name>
<evidence type="ECO:0000313" key="3">
    <source>
        <dbReference type="EMBL" id="KAH8024706.1"/>
    </source>
</evidence>
<feature type="compositionally biased region" description="Pro residues" evidence="2">
    <location>
        <begin position="249"/>
        <end position="258"/>
    </location>
</feature>
<sequence length="292" mass="32346">MERGGPPLLAPGGNEIRQETPRLLPLPSLWRIQQRSMVSTLAPAPQFRRGRSRSRCPGKKVTCADMVRDSGYASTTPTSSKQGNVQPEHVADPRMHTQGRENKALKQELADLKATLARLEGRVLRETPLPIPQSSESGVASSSPNKSRVVIIQTDDDTFDVNDFMSDISQAPFNASACEIKAKKHRKTKSKFTKFYSAIADIKEALLRICGRLDRLDRPIAKPRAMPDSASDESRQTLTPYAESMSSPGPQPVLPTPPQQQGLIGEVNTQRVMLRQHHGYHTTIFQDLTMTL</sequence>
<organism evidence="3 4">
    <name type="scientific">Rhipicephalus microplus</name>
    <name type="common">Cattle tick</name>
    <name type="synonym">Boophilus microplus</name>
    <dbReference type="NCBI Taxonomy" id="6941"/>
    <lineage>
        <taxon>Eukaryota</taxon>
        <taxon>Metazoa</taxon>
        <taxon>Ecdysozoa</taxon>
        <taxon>Arthropoda</taxon>
        <taxon>Chelicerata</taxon>
        <taxon>Arachnida</taxon>
        <taxon>Acari</taxon>
        <taxon>Parasitiformes</taxon>
        <taxon>Ixodida</taxon>
        <taxon>Ixodoidea</taxon>
        <taxon>Ixodidae</taxon>
        <taxon>Rhipicephalinae</taxon>
        <taxon>Rhipicephalus</taxon>
        <taxon>Boophilus</taxon>
    </lineage>
</organism>
<comment type="caution">
    <text evidence="3">The sequence shown here is derived from an EMBL/GenBank/DDBJ whole genome shotgun (WGS) entry which is preliminary data.</text>
</comment>
<feature type="region of interest" description="Disordered" evidence="2">
    <location>
        <begin position="1"/>
        <end position="20"/>
    </location>
</feature>
<dbReference type="EMBL" id="JABSTU010000007">
    <property type="protein sequence ID" value="KAH8024706.1"/>
    <property type="molecule type" value="Genomic_DNA"/>
</dbReference>
<evidence type="ECO:0000256" key="2">
    <source>
        <dbReference type="SAM" id="MobiDB-lite"/>
    </source>
</evidence>
<dbReference type="Proteomes" id="UP000821866">
    <property type="component" value="Unassembled WGS sequence"/>
</dbReference>